<dbReference type="InterPro" id="IPR003172">
    <property type="entry name" value="ML_dom"/>
</dbReference>
<dbReference type="AlphaFoldDB" id="A0A0A9YQB5"/>
<dbReference type="GO" id="GO:0015918">
    <property type="term" value="P:sterol transport"/>
    <property type="evidence" value="ECO:0007669"/>
    <property type="project" value="InterPro"/>
</dbReference>
<reference evidence="6" key="1">
    <citation type="journal article" date="2014" name="PLoS ONE">
        <title>Transcriptome-Based Identification of ABC Transporters in the Western Tarnished Plant Bug Lygus hesperus.</title>
        <authorList>
            <person name="Hull J.J."/>
            <person name="Chaney K."/>
            <person name="Geib S.M."/>
            <person name="Fabrick J.A."/>
            <person name="Brent C.S."/>
            <person name="Walsh D."/>
            <person name="Lavine L.C."/>
        </authorList>
    </citation>
    <scope>NUCLEOTIDE SEQUENCE</scope>
</reference>
<reference evidence="7" key="3">
    <citation type="submission" date="2014-09" db="EMBL/GenBank/DDBJ databases">
        <authorList>
            <person name="Magalhaes I.L.F."/>
            <person name="Oliveira U."/>
            <person name="Santos F.R."/>
            <person name="Vidigal T.H.D.A."/>
            <person name="Brescovit A.D."/>
            <person name="Santos A.J."/>
        </authorList>
    </citation>
    <scope>NUCLEOTIDE SEQUENCE</scope>
</reference>
<dbReference type="Gene3D" id="2.60.40.770">
    <property type="match status" value="1"/>
</dbReference>
<gene>
    <name evidence="6" type="primary">ML1P</name>
    <name evidence="8" type="synonym">ML1P_1</name>
    <name evidence="6" type="ORF">CM83_34809</name>
    <name evidence="8" type="ORF">g.46300</name>
</gene>
<reference evidence="8" key="4">
    <citation type="journal article" date="2016" name="Gigascience">
        <title>De novo construction of an expanded transcriptome assembly for the western tarnished plant bug, Lygus hesperus.</title>
        <authorList>
            <person name="Tassone E.E."/>
            <person name="Geib S.M."/>
            <person name="Hall B."/>
            <person name="Fabrick J.A."/>
            <person name="Brent C.S."/>
            <person name="Hull J.J."/>
        </authorList>
    </citation>
    <scope>NUCLEOTIDE SEQUENCE</scope>
</reference>
<dbReference type="GO" id="GO:0032934">
    <property type="term" value="F:sterol binding"/>
    <property type="evidence" value="ECO:0007669"/>
    <property type="project" value="InterPro"/>
</dbReference>
<evidence type="ECO:0000256" key="2">
    <source>
        <dbReference type="ARBA" id="ARBA00006370"/>
    </source>
</evidence>
<feature type="signal peptide" evidence="4">
    <location>
        <begin position="1"/>
        <end position="17"/>
    </location>
</feature>
<organism evidence="6">
    <name type="scientific">Lygus hesperus</name>
    <name type="common">Western plant bug</name>
    <dbReference type="NCBI Taxonomy" id="30085"/>
    <lineage>
        <taxon>Eukaryota</taxon>
        <taxon>Metazoa</taxon>
        <taxon>Ecdysozoa</taxon>
        <taxon>Arthropoda</taxon>
        <taxon>Hexapoda</taxon>
        <taxon>Insecta</taxon>
        <taxon>Pterygota</taxon>
        <taxon>Neoptera</taxon>
        <taxon>Paraneoptera</taxon>
        <taxon>Hemiptera</taxon>
        <taxon>Heteroptera</taxon>
        <taxon>Panheteroptera</taxon>
        <taxon>Cimicomorpha</taxon>
        <taxon>Miridae</taxon>
        <taxon>Mirini</taxon>
        <taxon>Lygus</taxon>
    </lineage>
</organism>
<evidence type="ECO:0000259" key="5">
    <source>
        <dbReference type="SMART" id="SM00737"/>
    </source>
</evidence>
<name>A0A0A9YQB5_LYGHE</name>
<dbReference type="Pfam" id="PF02221">
    <property type="entry name" value="E1_DerP2_DerF2"/>
    <property type="match status" value="1"/>
</dbReference>
<evidence type="ECO:0000256" key="4">
    <source>
        <dbReference type="SAM" id="SignalP"/>
    </source>
</evidence>
<feature type="domain" description="MD-2-related lipid-recognition" evidence="5">
    <location>
        <begin position="28"/>
        <end position="158"/>
    </location>
</feature>
<reference evidence="6" key="2">
    <citation type="submission" date="2014-07" db="EMBL/GenBank/DDBJ databases">
        <authorList>
            <person name="Hull J."/>
        </authorList>
    </citation>
    <scope>NUCLEOTIDE SEQUENCE</scope>
</reference>
<dbReference type="FunFam" id="2.60.40.770:FF:000001">
    <property type="entry name" value="NPC intracellular cholesterol transporter 2"/>
    <property type="match status" value="1"/>
</dbReference>
<keyword evidence="3" id="KW-0964">Secreted</keyword>
<dbReference type="PANTHER" id="PTHR11306">
    <property type="entry name" value="NIEMANN PICK TYPE C2 PROTEIN NPC2-RELATED"/>
    <property type="match status" value="1"/>
</dbReference>
<dbReference type="InterPro" id="IPR014756">
    <property type="entry name" value="Ig_E-set"/>
</dbReference>
<dbReference type="PANTHER" id="PTHR11306:SF55">
    <property type="entry name" value="GEO08227P1-RELATED"/>
    <property type="match status" value="1"/>
</dbReference>
<comment type="similarity">
    <text evidence="2">Belongs to the NPC2 family.</text>
</comment>
<accession>A0A0A9YQB5</accession>
<keyword evidence="4" id="KW-0732">Signal</keyword>
<protein>
    <submittedName>
        <fullName evidence="6">MD-2-related lipid-recognition protein</fullName>
    </submittedName>
</protein>
<feature type="chain" id="PRO_5015034016" evidence="4">
    <location>
        <begin position="18"/>
        <end position="161"/>
    </location>
</feature>
<evidence type="ECO:0000313" key="8">
    <source>
        <dbReference type="EMBL" id="JAQ14054.1"/>
    </source>
</evidence>
<dbReference type="EMBL" id="GBHO01010311">
    <property type="protein sequence ID" value="JAG33293.1"/>
    <property type="molecule type" value="Transcribed_RNA"/>
</dbReference>
<proteinExistence type="inferred from homology"/>
<evidence type="ECO:0000256" key="1">
    <source>
        <dbReference type="ARBA" id="ARBA00004613"/>
    </source>
</evidence>
<dbReference type="EMBL" id="GDHC01004575">
    <property type="protein sequence ID" value="JAQ14054.1"/>
    <property type="molecule type" value="Transcribed_RNA"/>
</dbReference>
<dbReference type="SUPFAM" id="SSF81296">
    <property type="entry name" value="E set domains"/>
    <property type="match status" value="1"/>
</dbReference>
<dbReference type="SMART" id="SM00737">
    <property type="entry name" value="ML"/>
    <property type="match status" value="1"/>
</dbReference>
<evidence type="ECO:0000256" key="3">
    <source>
        <dbReference type="ARBA" id="ARBA00022525"/>
    </source>
</evidence>
<evidence type="ECO:0000313" key="7">
    <source>
        <dbReference type="EMBL" id="JAG59845.1"/>
    </source>
</evidence>
<sequence>MASYALLLPCLIAVVFASRSTSGEPIKFDNCGDTEAPRCDITNVKIDPCPEAATDEPCKIKRGNSATLTYNFTPRWAPGSGELKTRAYWASVLDLPFLGMDTDVCKYATCPIVKDQQNFYNFTLEIEKRYPAQRYNIKFRIWEDEAEPKKECCIVFKLKLT</sequence>
<dbReference type="EMBL" id="GBRD01005976">
    <property type="protein sequence ID" value="JAG59845.1"/>
    <property type="molecule type" value="Transcribed_RNA"/>
</dbReference>
<evidence type="ECO:0000313" key="6">
    <source>
        <dbReference type="EMBL" id="JAG33293.1"/>
    </source>
</evidence>
<dbReference type="GO" id="GO:0005576">
    <property type="term" value="C:extracellular region"/>
    <property type="evidence" value="ECO:0007669"/>
    <property type="project" value="UniProtKB-SubCell"/>
</dbReference>
<dbReference type="InterPro" id="IPR039670">
    <property type="entry name" value="NPC2-like"/>
</dbReference>
<comment type="subcellular location">
    <subcellularLocation>
        <location evidence="1">Secreted</location>
    </subcellularLocation>
</comment>